<protein>
    <submittedName>
        <fullName evidence="2">Uncharacterized protein</fullName>
    </submittedName>
</protein>
<dbReference type="Proteomes" id="UP001211005">
    <property type="component" value="Chromosome"/>
</dbReference>
<accession>A0ABY7LV58</accession>
<keyword evidence="1" id="KW-0812">Transmembrane</keyword>
<keyword evidence="1" id="KW-0472">Membrane</keyword>
<proteinExistence type="predicted"/>
<dbReference type="EMBL" id="CP114767">
    <property type="protein sequence ID" value="WBA42600.1"/>
    <property type="molecule type" value="Genomic_DNA"/>
</dbReference>
<organism evidence="2 3">
    <name type="scientific">Hymenobacter canadensis</name>
    <dbReference type="NCBI Taxonomy" id="2999067"/>
    <lineage>
        <taxon>Bacteria</taxon>
        <taxon>Pseudomonadati</taxon>
        <taxon>Bacteroidota</taxon>
        <taxon>Cytophagia</taxon>
        <taxon>Cytophagales</taxon>
        <taxon>Hymenobacteraceae</taxon>
        <taxon>Hymenobacter</taxon>
    </lineage>
</organism>
<dbReference type="RefSeq" id="WP_269560653.1">
    <property type="nucleotide sequence ID" value="NZ_CP114767.1"/>
</dbReference>
<feature type="transmembrane region" description="Helical" evidence="1">
    <location>
        <begin position="64"/>
        <end position="85"/>
    </location>
</feature>
<keyword evidence="3" id="KW-1185">Reference proteome</keyword>
<gene>
    <name evidence="2" type="ORF">O3303_03345</name>
</gene>
<name>A0ABY7LV58_9BACT</name>
<evidence type="ECO:0000256" key="1">
    <source>
        <dbReference type="SAM" id="Phobius"/>
    </source>
</evidence>
<evidence type="ECO:0000313" key="3">
    <source>
        <dbReference type="Proteomes" id="UP001211005"/>
    </source>
</evidence>
<evidence type="ECO:0000313" key="2">
    <source>
        <dbReference type="EMBL" id="WBA42600.1"/>
    </source>
</evidence>
<keyword evidence="1" id="KW-1133">Transmembrane helix</keyword>
<sequence length="90" mass="9858">MLGELLSDILGESLMNAINDGFLGAIGFLYLYGRYWKPQVVKQVLAQQYAGRYATAGSAVANSLMQILGVLLLVAFWIGILIVVLRHGWS</sequence>
<reference evidence="2 3" key="1">
    <citation type="submission" date="2022-12" db="EMBL/GenBank/DDBJ databases">
        <title>Hymenobacter canadensis sp. nov. isolated from lake water of the Cambridge Bay, Canada.</title>
        <authorList>
            <person name="Kim W.H."/>
            <person name="Lee Y.M."/>
        </authorList>
    </citation>
    <scope>NUCLEOTIDE SEQUENCE [LARGE SCALE GENOMIC DNA]</scope>
    <source>
        <strain evidence="2 3">PAMC 29467</strain>
    </source>
</reference>